<comment type="caution">
    <text evidence="4">The sequence shown here is derived from an EMBL/GenBank/DDBJ whole genome shotgun (WGS) entry which is preliminary data.</text>
</comment>
<reference evidence="4 5" key="1">
    <citation type="submission" date="2016-03" db="EMBL/GenBank/DDBJ databases">
        <title>Choanephora cucurbitarum.</title>
        <authorList>
            <person name="Min B."/>
            <person name="Park H."/>
            <person name="Park J.-H."/>
            <person name="Shin H.-D."/>
            <person name="Choi I.-G."/>
        </authorList>
    </citation>
    <scope>NUCLEOTIDE SEQUENCE [LARGE SCALE GENOMIC DNA]</scope>
    <source>
        <strain evidence="4 5">KUS-F28377</strain>
    </source>
</reference>
<evidence type="ECO:0000313" key="4">
    <source>
        <dbReference type="EMBL" id="OBZ87655.1"/>
    </source>
</evidence>
<feature type="domain" description="J" evidence="3">
    <location>
        <begin position="84"/>
        <end position="163"/>
    </location>
</feature>
<dbReference type="NCBIfam" id="TIGR00714">
    <property type="entry name" value="hscB"/>
    <property type="match status" value="1"/>
</dbReference>
<dbReference type="GO" id="GO:0051087">
    <property type="term" value="F:protein-folding chaperone binding"/>
    <property type="evidence" value="ECO:0007669"/>
    <property type="project" value="InterPro"/>
</dbReference>
<dbReference type="CDD" id="cd06257">
    <property type="entry name" value="DnaJ"/>
    <property type="match status" value="1"/>
</dbReference>
<dbReference type="STRING" id="101091.A0A1C7NEW8"/>
<dbReference type="GO" id="GO:0044571">
    <property type="term" value="P:[2Fe-2S] cluster assembly"/>
    <property type="evidence" value="ECO:0007669"/>
    <property type="project" value="InterPro"/>
</dbReference>
<protein>
    <submittedName>
        <fullName evidence="4">Iron-sulfur cluster co-chaperone protein HscB, mitochondrial</fullName>
    </submittedName>
</protein>
<dbReference type="GO" id="GO:0001671">
    <property type="term" value="F:ATPase activator activity"/>
    <property type="evidence" value="ECO:0007669"/>
    <property type="project" value="InterPro"/>
</dbReference>
<evidence type="ECO:0000313" key="5">
    <source>
        <dbReference type="Proteomes" id="UP000093000"/>
    </source>
</evidence>
<dbReference type="PANTHER" id="PTHR14021:SF15">
    <property type="entry name" value="IRON-SULFUR CLUSTER CO-CHAPERONE PROTEIN HSCB"/>
    <property type="match status" value="1"/>
</dbReference>
<keyword evidence="5" id="KW-1185">Reference proteome</keyword>
<evidence type="ECO:0000259" key="3">
    <source>
        <dbReference type="PROSITE" id="PS50076"/>
    </source>
</evidence>
<dbReference type="EMBL" id="LUGH01000207">
    <property type="protein sequence ID" value="OBZ87655.1"/>
    <property type="molecule type" value="Genomic_DNA"/>
</dbReference>
<comment type="similarity">
    <text evidence="1">Belongs to the HscB family.</text>
</comment>
<proteinExistence type="inferred from homology"/>
<dbReference type="InterPro" id="IPR036386">
    <property type="entry name" value="HscB_C_sf"/>
</dbReference>
<dbReference type="Gene3D" id="1.20.1280.20">
    <property type="entry name" value="HscB, C-terminal domain"/>
    <property type="match status" value="1"/>
</dbReference>
<dbReference type="GO" id="GO:0005739">
    <property type="term" value="C:mitochondrion"/>
    <property type="evidence" value="ECO:0007669"/>
    <property type="project" value="TreeGrafter"/>
</dbReference>
<dbReference type="FunCoup" id="A0A1C7NEW8">
    <property type="interactions" value="286"/>
</dbReference>
<dbReference type="PANTHER" id="PTHR14021">
    <property type="entry name" value="IRON-SULFUR CLUSTER CO-CHAPERONE PROTEIN HSCB"/>
    <property type="match status" value="1"/>
</dbReference>
<name>A0A1C7NEW8_9FUNG</name>
<gene>
    <name evidence="4" type="primary">HSCB</name>
    <name evidence="4" type="ORF">A0J61_04296</name>
</gene>
<dbReference type="Gene3D" id="1.10.287.110">
    <property type="entry name" value="DnaJ domain"/>
    <property type="match status" value="1"/>
</dbReference>
<dbReference type="InterPro" id="IPR004640">
    <property type="entry name" value="HscB"/>
</dbReference>
<dbReference type="SUPFAM" id="SSF47144">
    <property type="entry name" value="HSC20 (HSCB), C-terminal oligomerisation domain"/>
    <property type="match status" value="1"/>
</dbReference>
<dbReference type="Proteomes" id="UP000093000">
    <property type="component" value="Unassembled WGS sequence"/>
</dbReference>
<sequence length="251" mass="29272">MNTRNWCQLLRAATTTLTRTRVALNIQKIRAAPVSRQFSTSLSWRSSMVQEKKCWQCQAPNKPSSLFCESKSCSVIQPIPPSLNYFNLLQVGEGQEKEKPSFNIDLKALKKRFLILQQKAHPDSYSQAAKQELDYAQLQSSIINKAYNTLKNPLSRAQYILKQQGIEVDESESLNDPELLMEVMEFREELEEVSSEEELKPLKQRNDERYQETVNRLQDAFEKQDYDRAKELAIELQYWTSIQNAIHEWHP</sequence>
<dbReference type="PROSITE" id="PS50076">
    <property type="entry name" value="DNAJ_2"/>
    <property type="match status" value="1"/>
</dbReference>
<dbReference type="InterPro" id="IPR009073">
    <property type="entry name" value="HscB_oligo_C"/>
</dbReference>
<dbReference type="OrthoDB" id="448954at2759"/>
<dbReference type="SUPFAM" id="SSF46565">
    <property type="entry name" value="Chaperone J-domain"/>
    <property type="match status" value="1"/>
</dbReference>
<dbReference type="AlphaFoldDB" id="A0A1C7NEW8"/>
<dbReference type="InParanoid" id="A0A1C7NEW8"/>
<evidence type="ECO:0000256" key="2">
    <source>
        <dbReference type="ARBA" id="ARBA00023186"/>
    </source>
</evidence>
<keyword evidence="2" id="KW-0143">Chaperone</keyword>
<accession>A0A1C7NEW8</accession>
<organism evidence="4 5">
    <name type="scientific">Choanephora cucurbitarum</name>
    <dbReference type="NCBI Taxonomy" id="101091"/>
    <lineage>
        <taxon>Eukaryota</taxon>
        <taxon>Fungi</taxon>
        <taxon>Fungi incertae sedis</taxon>
        <taxon>Mucoromycota</taxon>
        <taxon>Mucoromycotina</taxon>
        <taxon>Mucoromycetes</taxon>
        <taxon>Mucorales</taxon>
        <taxon>Mucorineae</taxon>
        <taxon>Choanephoraceae</taxon>
        <taxon>Choanephoroideae</taxon>
        <taxon>Choanephora</taxon>
    </lineage>
</organism>
<dbReference type="GO" id="GO:0051259">
    <property type="term" value="P:protein complex oligomerization"/>
    <property type="evidence" value="ECO:0007669"/>
    <property type="project" value="InterPro"/>
</dbReference>
<dbReference type="InterPro" id="IPR001623">
    <property type="entry name" value="DnaJ_domain"/>
</dbReference>
<dbReference type="InterPro" id="IPR036869">
    <property type="entry name" value="J_dom_sf"/>
</dbReference>
<dbReference type="Pfam" id="PF07743">
    <property type="entry name" value="HSCB_C"/>
    <property type="match status" value="1"/>
</dbReference>
<evidence type="ECO:0000256" key="1">
    <source>
        <dbReference type="ARBA" id="ARBA00010476"/>
    </source>
</evidence>